<name>A0A495V9B5_9GAMM</name>
<dbReference type="SUPFAM" id="SSF52833">
    <property type="entry name" value="Thioredoxin-like"/>
    <property type="match status" value="1"/>
</dbReference>
<dbReference type="GO" id="GO:0016491">
    <property type="term" value="F:oxidoreductase activity"/>
    <property type="evidence" value="ECO:0007669"/>
    <property type="project" value="InterPro"/>
</dbReference>
<evidence type="ECO:0000313" key="3">
    <source>
        <dbReference type="EMBL" id="RKT45095.1"/>
    </source>
</evidence>
<reference evidence="3 4" key="1">
    <citation type="submission" date="2018-10" db="EMBL/GenBank/DDBJ databases">
        <title>Genomic Encyclopedia of Archaeal and Bacterial Type Strains, Phase II (KMG-II): from individual species to whole genera.</title>
        <authorList>
            <person name="Goeker M."/>
        </authorList>
    </citation>
    <scope>NUCLEOTIDE SEQUENCE [LARGE SCALE GENOMIC DNA]</scope>
    <source>
        <strain evidence="3 4">DSM 235</strain>
    </source>
</reference>
<comment type="caution">
    <text evidence="3">The sequence shown here is derived from an EMBL/GenBank/DDBJ whole genome shotgun (WGS) entry which is preliminary data.</text>
</comment>
<keyword evidence="4" id="KW-1185">Reference proteome</keyword>
<dbReference type="PANTHER" id="PTHR42852">
    <property type="entry name" value="THIOL:DISULFIDE INTERCHANGE PROTEIN DSBE"/>
    <property type="match status" value="1"/>
</dbReference>
<proteinExistence type="predicted"/>
<gene>
    <name evidence="3" type="ORF">BDD21_2512</name>
</gene>
<feature type="transmembrane region" description="Helical" evidence="1">
    <location>
        <begin position="20"/>
        <end position="37"/>
    </location>
</feature>
<evidence type="ECO:0000259" key="2">
    <source>
        <dbReference type="PROSITE" id="PS51352"/>
    </source>
</evidence>
<dbReference type="InterPro" id="IPR050553">
    <property type="entry name" value="Thioredoxin_ResA/DsbE_sf"/>
</dbReference>
<dbReference type="GO" id="GO:0016853">
    <property type="term" value="F:isomerase activity"/>
    <property type="evidence" value="ECO:0007669"/>
    <property type="project" value="UniProtKB-KW"/>
</dbReference>
<protein>
    <submittedName>
        <fullName evidence="3">Thiol-disulfide isomerase/thioredoxin</fullName>
    </submittedName>
</protein>
<dbReference type="PANTHER" id="PTHR42852:SF17">
    <property type="entry name" value="THIOREDOXIN-LIKE PROTEIN HI_1115"/>
    <property type="match status" value="1"/>
</dbReference>
<keyword evidence="1" id="KW-0812">Transmembrane</keyword>
<keyword evidence="1" id="KW-0472">Membrane</keyword>
<dbReference type="OrthoDB" id="9788279at2"/>
<sequence>MSGDQTPSVSARRAKHVRDWIINIVLILVIFGAVQWWKARPLASGAAPPLVGVTLDGQVFDLAALTGRPVLVHFWASWCPVCGLMDGAVAAIAEDHAVVTVAMQSGGPHELRRYMAETGHAFPVIADSTGQIAHRWGVVGVPATFVVDSYGRISDAVVGIATQPGLRWRLWRAGSALPDMTREPAASG</sequence>
<dbReference type="InterPro" id="IPR013740">
    <property type="entry name" value="Redoxin"/>
</dbReference>
<accession>A0A495V9B5</accession>
<feature type="domain" description="Thioredoxin" evidence="2">
    <location>
        <begin position="41"/>
        <end position="175"/>
    </location>
</feature>
<dbReference type="InterPro" id="IPR036249">
    <property type="entry name" value="Thioredoxin-like_sf"/>
</dbReference>
<keyword evidence="3" id="KW-0413">Isomerase</keyword>
<dbReference type="Pfam" id="PF08534">
    <property type="entry name" value="Redoxin"/>
    <property type="match status" value="1"/>
</dbReference>
<dbReference type="CDD" id="cd03011">
    <property type="entry name" value="TlpA_like_ScsD_MtbDsbE"/>
    <property type="match status" value="1"/>
</dbReference>
<dbReference type="PROSITE" id="PS51352">
    <property type="entry name" value="THIOREDOXIN_2"/>
    <property type="match status" value="1"/>
</dbReference>
<dbReference type="Gene3D" id="3.40.30.10">
    <property type="entry name" value="Glutaredoxin"/>
    <property type="match status" value="1"/>
</dbReference>
<dbReference type="AlphaFoldDB" id="A0A495V9B5"/>
<dbReference type="EMBL" id="RBXL01000001">
    <property type="protein sequence ID" value="RKT45095.1"/>
    <property type="molecule type" value="Genomic_DNA"/>
</dbReference>
<dbReference type="InterPro" id="IPR013766">
    <property type="entry name" value="Thioredoxin_domain"/>
</dbReference>
<dbReference type="RefSeq" id="WP_120797428.1">
    <property type="nucleotide sequence ID" value="NZ_RBXL01000001.1"/>
</dbReference>
<organism evidence="3 4">
    <name type="scientific">Thiocapsa rosea</name>
    <dbReference type="NCBI Taxonomy" id="69360"/>
    <lineage>
        <taxon>Bacteria</taxon>
        <taxon>Pseudomonadati</taxon>
        <taxon>Pseudomonadota</taxon>
        <taxon>Gammaproteobacteria</taxon>
        <taxon>Chromatiales</taxon>
        <taxon>Chromatiaceae</taxon>
        <taxon>Thiocapsa</taxon>
    </lineage>
</organism>
<keyword evidence="1" id="KW-1133">Transmembrane helix</keyword>
<evidence type="ECO:0000313" key="4">
    <source>
        <dbReference type="Proteomes" id="UP000274556"/>
    </source>
</evidence>
<dbReference type="Proteomes" id="UP000274556">
    <property type="component" value="Unassembled WGS sequence"/>
</dbReference>
<evidence type="ECO:0000256" key="1">
    <source>
        <dbReference type="SAM" id="Phobius"/>
    </source>
</evidence>